<evidence type="ECO:0000259" key="8">
    <source>
        <dbReference type="Pfam" id="PF10502"/>
    </source>
</evidence>
<dbReference type="InterPro" id="IPR036286">
    <property type="entry name" value="LexA/Signal_pep-like_sf"/>
</dbReference>
<comment type="similarity">
    <text evidence="2 7">Belongs to the peptidase S26 family.</text>
</comment>
<sequence length="280" mass="30606">MAKNKAQDDGSWSKLIRDIVVILLLVLGIHSCVAKPFYIPSDSMMPVLRNGDRLIVSKYPYGWSYASVSFHLAPKTEGRLFGKLPERGDIVVLEHPVTRIDYIKRVIGLPGDTIQLTNGELSINGKPVKREVQPLLAIPVDPNLPSMGSSIDRFITRGADGREMLELPIVRETLPGGASFDTIDMGPGYTTDDYGPIKVPARHLFLMGDNRDGSADSRVDTSQKGLGGPVPFDVIAGRAEIISFSTDGTAIWYNPLSWFNALRSGRAGTDLRPERSSTAK</sequence>
<evidence type="ECO:0000313" key="9">
    <source>
        <dbReference type="EMBL" id="OWQ98909.1"/>
    </source>
</evidence>
<dbReference type="GO" id="GO:0004252">
    <property type="term" value="F:serine-type endopeptidase activity"/>
    <property type="evidence" value="ECO:0007669"/>
    <property type="project" value="InterPro"/>
</dbReference>
<dbReference type="NCBIfam" id="TIGR02227">
    <property type="entry name" value="sigpep_I_bact"/>
    <property type="match status" value="1"/>
</dbReference>
<dbReference type="OrthoDB" id="9815782at2"/>
<dbReference type="Gene3D" id="2.10.109.10">
    <property type="entry name" value="Umud Fragment, subunit A"/>
    <property type="match status" value="1"/>
</dbReference>
<proteinExistence type="inferred from homology"/>
<dbReference type="InterPro" id="IPR000223">
    <property type="entry name" value="Pept_S26A_signal_pept_1"/>
</dbReference>
<comment type="caution">
    <text evidence="9">The sequence shown here is derived from an EMBL/GenBank/DDBJ whole genome shotgun (WGS) entry which is preliminary data.</text>
</comment>
<name>A0A246K059_9SPHN</name>
<dbReference type="PROSITE" id="PS00760">
    <property type="entry name" value="SPASE_I_2"/>
    <property type="match status" value="1"/>
</dbReference>
<organism evidence="9 10">
    <name type="scientific">Sphingopyxis bauzanensis</name>
    <dbReference type="NCBI Taxonomy" id="651663"/>
    <lineage>
        <taxon>Bacteria</taxon>
        <taxon>Pseudomonadati</taxon>
        <taxon>Pseudomonadota</taxon>
        <taxon>Alphaproteobacteria</taxon>
        <taxon>Sphingomonadales</taxon>
        <taxon>Sphingomonadaceae</taxon>
        <taxon>Sphingopyxis</taxon>
    </lineage>
</organism>
<dbReference type="AlphaFoldDB" id="A0A246K059"/>
<comment type="subcellular location">
    <subcellularLocation>
        <location evidence="7">Membrane</location>
        <topology evidence="7">Single-pass type II membrane protein</topology>
    </subcellularLocation>
</comment>
<keyword evidence="7" id="KW-0645">Protease</keyword>
<dbReference type="PANTHER" id="PTHR43390">
    <property type="entry name" value="SIGNAL PEPTIDASE I"/>
    <property type="match status" value="1"/>
</dbReference>
<dbReference type="GO" id="GO:0006465">
    <property type="term" value="P:signal peptide processing"/>
    <property type="evidence" value="ECO:0007669"/>
    <property type="project" value="InterPro"/>
</dbReference>
<reference evidence="9 10" key="1">
    <citation type="journal article" date="2010" name="Int. J. Syst. Evol. Microbiol.">
        <title>Sphingopyxis bauzanensis sp. nov., a psychrophilic bacterium isolated from soil.</title>
        <authorList>
            <person name="Zhang D.C."/>
            <person name="Liu H.C."/>
            <person name="Xin Y.H."/>
            <person name="Zhou Y.G."/>
            <person name="Schinner F."/>
            <person name="Margesin R."/>
        </authorList>
    </citation>
    <scope>NUCLEOTIDE SEQUENCE [LARGE SCALE GENOMIC DNA]</scope>
    <source>
        <strain evidence="9 10">DSM 22271</strain>
    </source>
</reference>
<keyword evidence="10" id="KW-1185">Reference proteome</keyword>
<evidence type="ECO:0000256" key="5">
    <source>
        <dbReference type="ARBA" id="ARBA00022801"/>
    </source>
</evidence>
<dbReference type="PANTHER" id="PTHR43390:SF1">
    <property type="entry name" value="CHLOROPLAST PROCESSING PEPTIDASE"/>
    <property type="match status" value="1"/>
</dbReference>
<evidence type="ECO:0000256" key="1">
    <source>
        <dbReference type="ARBA" id="ARBA00000677"/>
    </source>
</evidence>
<dbReference type="PRINTS" id="PR00727">
    <property type="entry name" value="LEADERPTASE"/>
</dbReference>
<evidence type="ECO:0000256" key="4">
    <source>
        <dbReference type="ARBA" id="ARBA00019232"/>
    </source>
</evidence>
<evidence type="ECO:0000256" key="6">
    <source>
        <dbReference type="PIRSR" id="PIRSR600223-1"/>
    </source>
</evidence>
<dbReference type="GO" id="GO:0009003">
    <property type="term" value="F:signal peptidase activity"/>
    <property type="evidence" value="ECO:0007669"/>
    <property type="project" value="UniProtKB-EC"/>
</dbReference>
<evidence type="ECO:0000256" key="2">
    <source>
        <dbReference type="ARBA" id="ARBA00009370"/>
    </source>
</evidence>
<feature type="domain" description="Peptidase S26" evidence="8">
    <location>
        <begin position="14"/>
        <end position="242"/>
    </location>
</feature>
<evidence type="ECO:0000256" key="7">
    <source>
        <dbReference type="RuleBase" id="RU362042"/>
    </source>
</evidence>
<gene>
    <name evidence="9" type="primary">lepB</name>
    <name evidence="9" type="ORF">CDQ92_01590</name>
</gene>
<dbReference type="InterPro" id="IPR019533">
    <property type="entry name" value="Peptidase_S26"/>
</dbReference>
<protein>
    <recommendedName>
        <fullName evidence="4 7">Signal peptidase I</fullName>
        <ecNumber evidence="3 7">3.4.21.89</ecNumber>
    </recommendedName>
</protein>
<evidence type="ECO:0000256" key="3">
    <source>
        <dbReference type="ARBA" id="ARBA00013208"/>
    </source>
</evidence>
<dbReference type="Proteomes" id="UP000197361">
    <property type="component" value="Unassembled WGS sequence"/>
</dbReference>
<dbReference type="RefSeq" id="WP_088439473.1">
    <property type="nucleotide sequence ID" value="NZ_BMMC01000024.1"/>
</dbReference>
<evidence type="ECO:0000313" key="10">
    <source>
        <dbReference type="Proteomes" id="UP000197361"/>
    </source>
</evidence>
<dbReference type="GO" id="GO:0016020">
    <property type="term" value="C:membrane"/>
    <property type="evidence" value="ECO:0007669"/>
    <property type="project" value="UniProtKB-SubCell"/>
</dbReference>
<keyword evidence="5 7" id="KW-0378">Hydrolase</keyword>
<dbReference type="InterPro" id="IPR019757">
    <property type="entry name" value="Pept_S26A_signal_pept_1_Lys-AS"/>
</dbReference>
<dbReference type="SUPFAM" id="SSF51306">
    <property type="entry name" value="LexA/Signal peptidase"/>
    <property type="match status" value="1"/>
</dbReference>
<dbReference type="EMBL" id="NISK01000001">
    <property type="protein sequence ID" value="OWQ98909.1"/>
    <property type="molecule type" value="Genomic_DNA"/>
</dbReference>
<dbReference type="Pfam" id="PF10502">
    <property type="entry name" value="Peptidase_S26"/>
    <property type="match status" value="1"/>
</dbReference>
<feature type="active site" evidence="6">
    <location>
        <position position="104"/>
    </location>
</feature>
<comment type="catalytic activity">
    <reaction evidence="1 7">
        <text>Cleavage of hydrophobic, N-terminal signal or leader sequences from secreted and periplasmic proteins.</text>
        <dbReference type="EC" id="3.4.21.89"/>
    </reaction>
</comment>
<feature type="active site" evidence="6">
    <location>
        <position position="43"/>
    </location>
</feature>
<dbReference type="CDD" id="cd06530">
    <property type="entry name" value="S26_SPase_I"/>
    <property type="match status" value="1"/>
</dbReference>
<accession>A0A246K059</accession>
<dbReference type="EC" id="3.4.21.89" evidence="3 7"/>